<reference evidence="2 3" key="1">
    <citation type="journal article" date="2021" name="Nat. Plants">
        <title>The Taxus genome provides insights into paclitaxel biosynthesis.</title>
        <authorList>
            <person name="Xiong X."/>
            <person name="Gou J."/>
            <person name="Liao Q."/>
            <person name="Li Y."/>
            <person name="Zhou Q."/>
            <person name="Bi G."/>
            <person name="Li C."/>
            <person name="Du R."/>
            <person name="Wang X."/>
            <person name="Sun T."/>
            <person name="Guo L."/>
            <person name="Liang H."/>
            <person name="Lu P."/>
            <person name="Wu Y."/>
            <person name="Zhang Z."/>
            <person name="Ro D.K."/>
            <person name="Shang Y."/>
            <person name="Huang S."/>
            <person name="Yan J."/>
        </authorList>
    </citation>
    <scope>NUCLEOTIDE SEQUENCE [LARGE SCALE GENOMIC DNA]</scope>
    <source>
        <strain evidence="2">Ta-2019</strain>
    </source>
</reference>
<dbReference type="Proteomes" id="UP000824469">
    <property type="component" value="Unassembled WGS sequence"/>
</dbReference>
<evidence type="ECO:0000313" key="3">
    <source>
        <dbReference type="Proteomes" id="UP000824469"/>
    </source>
</evidence>
<evidence type="ECO:0000256" key="1">
    <source>
        <dbReference type="SAM" id="MobiDB-lite"/>
    </source>
</evidence>
<proteinExistence type="predicted"/>
<sequence length="84" mass="9296">MSNAWLLKGRFAATYPTACRNIVFFQRNYARKFSKGNNHSSDIKENLEPDAKQVDNNTDNASTKEVSQMFSPTAAKTANGPKGP</sequence>
<dbReference type="EMBL" id="JAHRHJ020000011">
    <property type="protein sequence ID" value="KAH9295428.1"/>
    <property type="molecule type" value="Genomic_DNA"/>
</dbReference>
<accession>A0AA38CF08</accession>
<keyword evidence="3" id="KW-1185">Reference proteome</keyword>
<evidence type="ECO:0000313" key="2">
    <source>
        <dbReference type="EMBL" id="KAH9295428.1"/>
    </source>
</evidence>
<protein>
    <submittedName>
        <fullName evidence="2">Uncharacterized protein</fullName>
    </submittedName>
</protein>
<feature type="non-terminal residue" evidence="2">
    <location>
        <position position="84"/>
    </location>
</feature>
<dbReference type="AlphaFoldDB" id="A0AA38CF08"/>
<feature type="region of interest" description="Disordered" evidence="1">
    <location>
        <begin position="34"/>
        <end position="84"/>
    </location>
</feature>
<comment type="caution">
    <text evidence="2">The sequence shown here is derived from an EMBL/GenBank/DDBJ whole genome shotgun (WGS) entry which is preliminary data.</text>
</comment>
<organism evidence="2 3">
    <name type="scientific">Taxus chinensis</name>
    <name type="common">Chinese yew</name>
    <name type="synonym">Taxus wallichiana var. chinensis</name>
    <dbReference type="NCBI Taxonomy" id="29808"/>
    <lineage>
        <taxon>Eukaryota</taxon>
        <taxon>Viridiplantae</taxon>
        <taxon>Streptophyta</taxon>
        <taxon>Embryophyta</taxon>
        <taxon>Tracheophyta</taxon>
        <taxon>Spermatophyta</taxon>
        <taxon>Pinopsida</taxon>
        <taxon>Pinidae</taxon>
        <taxon>Conifers II</taxon>
        <taxon>Cupressales</taxon>
        <taxon>Taxaceae</taxon>
        <taxon>Taxus</taxon>
    </lineage>
</organism>
<gene>
    <name evidence="2" type="ORF">KI387_039016</name>
</gene>
<name>A0AA38CF08_TAXCH</name>
<feature type="compositionally biased region" description="Basic and acidic residues" evidence="1">
    <location>
        <begin position="41"/>
        <end position="53"/>
    </location>
</feature>
<feature type="compositionally biased region" description="Polar residues" evidence="1">
    <location>
        <begin position="54"/>
        <end position="76"/>
    </location>
</feature>